<reference evidence="11" key="1">
    <citation type="submission" date="2020-05" db="UniProtKB">
        <authorList>
            <consortium name="EnsemblMetazoa"/>
        </authorList>
    </citation>
    <scope>IDENTIFICATION</scope>
    <source>
        <strain evidence="11">SANGQUA</strain>
    </source>
</reference>
<evidence type="ECO:0000256" key="7">
    <source>
        <dbReference type="RuleBase" id="RU363000"/>
    </source>
</evidence>
<dbReference type="VEuPathDB" id="VectorBase:AQUA009600"/>
<comment type="similarity">
    <text evidence="1 7">Belongs to the MICOS complex subunit Mic60 family.</text>
</comment>
<feature type="coiled-coil region" evidence="8">
    <location>
        <begin position="1006"/>
        <end position="1059"/>
    </location>
</feature>
<keyword evidence="5 7" id="KW-0496">Mitochondrion</keyword>
<feature type="transmembrane region" description="Helical" evidence="7">
    <location>
        <begin position="1741"/>
        <end position="1766"/>
    </location>
</feature>
<feature type="compositionally biased region" description="Basic and acidic residues" evidence="9">
    <location>
        <begin position="846"/>
        <end position="856"/>
    </location>
</feature>
<feature type="region of interest" description="Disordered" evidence="9">
    <location>
        <begin position="840"/>
        <end position="904"/>
    </location>
</feature>
<feature type="compositionally biased region" description="Pro residues" evidence="9">
    <location>
        <begin position="870"/>
        <end position="879"/>
    </location>
</feature>
<dbReference type="CDD" id="cd02961">
    <property type="entry name" value="PDI_a_family"/>
    <property type="match status" value="1"/>
</dbReference>
<accession>A0A182XIC1</accession>
<keyword evidence="4 7" id="KW-1133">Transmembrane helix</keyword>
<dbReference type="STRING" id="34691.A0A182XIC1"/>
<dbReference type="Pfam" id="PF20207">
    <property type="entry name" value="DUF6568"/>
    <property type="match status" value="1"/>
</dbReference>
<feature type="coiled-coil region" evidence="8">
    <location>
        <begin position="1148"/>
        <end position="1213"/>
    </location>
</feature>
<evidence type="ECO:0000256" key="4">
    <source>
        <dbReference type="ARBA" id="ARBA00022989"/>
    </source>
</evidence>
<evidence type="ECO:0000256" key="6">
    <source>
        <dbReference type="ARBA" id="ARBA00023136"/>
    </source>
</evidence>
<keyword evidence="2 7" id="KW-0812">Transmembrane</keyword>
<dbReference type="InterPro" id="IPR046698">
    <property type="entry name" value="PedC-like"/>
</dbReference>
<feature type="compositionally biased region" description="Low complexity" evidence="9">
    <location>
        <begin position="917"/>
        <end position="932"/>
    </location>
</feature>
<dbReference type="Gene3D" id="1.10.238.10">
    <property type="entry name" value="EF-hand"/>
    <property type="match status" value="1"/>
</dbReference>
<protein>
    <recommendedName>
        <fullName evidence="7">MICOS complex subunit MIC60</fullName>
    </recommendedName>
    <alternativeName>
        <fullName evidence="7">Mitofilin</fullName>
    </alternativeName>
</protein>
<dbReference type="InterPro" id="IPR011992">
    <property type="entry name" value="EF-hand-dom_pair"/>
</dbReference>
<dbReference type="GO" id="GO:0061617">
    <property type="term" value="C:MICOS complex"/>
    <property type="evidence" value="ECO:0007669"/>
    <property type="project" value="TreeGrafter"/>
</dbReference>
<dbReference type="PANTHER" id="PTHR15415:SF7">
    <property type="entry name" value="MICOS COMPLEX SUBUNIT MIC60"/>
    <property type="match status" value="1"/>
</dbReference>
<organism evidence="11 12">
    <name type="scientific">Anopheles quadriannulatus</name>
    <name type="common">Mosquito</name>
    <dbReference type="NCBI Taxonomy" id="34691"/>
    <lineage>
        <taxon>Eukaryota</taxon>
        <taxon>Metazoa</taxon>
        <taxon>Ecdysozoa</taxon>
        <taxon>Arthropoda</taxon>
        <taxon>Hexapoda</taxon>
        <taxon>Insecta</taxon>
        <taxon>Pterygota</taxon>
        <taxon>Neoptera</taxon>
        <taxon>Endopterygota</taxon>
        <taxon>Diptera</taxon>
        <taxon>Nematocera</taxon>
        <taxon>Culicoidea</taxon>
        <taxon>Culicidae</taxon>
        <taxon>Anophelinae</taxon>
        <taxon>Anopheles</taxon>
    </lineage>
</organism>
<evidence type="ECO:0000256" key="5">
    <source>
        <dbReference type="ARBA" id="ARBA00023128"/>
    </source>
</evidence>
<feature type="compositionally biased region" description="Basic and acidic residues" evidence="9">
    <location>
        <begin position="886"/>
        <end position="896"/>
    </location>
</feature>
<evidence type="ECO:0000256" key="9">
    <source>
        <dbReference type="SAM" id="MobiDB-lite"/>
    </source>
</evidence>
<feature type="domain" description="Thioredoxin" evidence="10">
    <location>
        <begin position="1591"/>
        <end position="1679"/>
    </location>
</feature>
<sequence>MKTKFPCDDNAHAEHARLLAVWRSCEYIRCQLEPVAEKLRQQFQQQDSCHSGTIPVYLFANILACHLGEAVSKESVCQLAEYFSATAGRTSYDQFCDVLFGKEKGTRSPYDGDVRDHPDDRLSVYEHRKLALMLMSIAKALRYREHVLTPYFEDYSLTTNTAPYCTVRYATRVLYFLGVTLAKPDTVLLVKRFSTNGHNFNYKAFIDEIDQLVRYLDAHDGALDREKDDAAVPPKIIHTHLPKVDRTEIGTVPLATLLGKRFAFHPCLDAARRDYGLEELLLRIQRHIWNGSIGAKDFFQPYDPQRCGWMAKSTFIRCLDVIGLSPLDRLPLNEREIKQLCKRYADPKDPCKVHWTAFVDEMERVFTEKHLDKGPFKQIESPLQAVKNLPHPGKEELAEDALHDAERIVRELKRKIDCKSILIEPPFQDFDTHRNGHVSFSQAREVFSMCAVHLEEREAFLLEKLYGDALGFDYNQFLKDVGVTVPADENSTLPYRKIIEMINKDQTARAAPMPWERDIVRVLAKVKAQTVRRRLRLVDFMEGFDPLNHHRISEEQFCRGLSTASVQLTPNEMQLLCELFRTPTCQTVDYRRFCDTVAEVDYQPYLERAPLLVPCSHFPADEQPVNFLNFHERTILSKVLQKLARHADIVSNLGSLLKDFDRQQIGHVGRNQLLRAFATRDLHTRISSREFETLCKYFAVEVGYRQEVNYRALLDALDYFIMYRLLVQKALANNSKRPSAQLFAASRSYSGSARGSNLPPLQEAGFGKVLVVLSPILIGGGVVTYAKYDNEFRKTLITNVPALEPVLKTLLQETNPLDEVSKKMDDISKTIGEYTSTITGFFGGGEEEKKQEKKPDLPPITRAKSVHVPVPSPPLPKPEPINLSDKVPEQPKKKPEAAAPKVTTATATKAAAAATAAAPAKSAPAAPSKPVPLASGGETVPKSISDLEQQVEVAATIAIKEYGHAVDVLKTYTNEVRKVVDESVDKLDSSSWTTLRNRTSARDTALQAAEDAADKARGNIEKLHALLNSREIKCSDELKDKARQNIAAYLDHLKKAKEEVYAARDLASLGEKYWKRVESARNYFVEEMESLFPGINLAERKLNLSKDELDLFILHAYTQVIAHQKELQKLQIEGDQNLRRALEAVRGSDQSEEVKARLEYEIAKEKRQLNLLNQKKLLLTRAELEQQMREQLKRQTEAHVDHLKDALTQKELEMKRKFQRELDEKITTEQASYKLQLAAMLGKLKGIHNALVEHADAEKSAHQAQALWGACQSLWSSIRSGQPGKSWRDQLRPLKDEIAAVARSAEGDELVTVVLKGLPETAVKRGVYPEDALRERFLKVEEVSRRLALVPAEGARLPMYVLSYLQAALIARPDKPISQDELENKPFDFSKLDTYDILNRARYWLDRGDLVKTVQYVNLLQGAPRKAALDWLNEARLLLETQQAASTLMAHAAASGVRFLYTVTIMLKVLVFALLALTGICRASSPLETVSEDDLVKKFHSHNNFIVLFSKPNCADCDKFETILSKLKQEIEDNLQAHAVKAVSSSMARLYSPSKEPAVVYFRHGVPLLYDGAIEEDALIGKLIQNKDPNVKELSDETFEHLTQASSGATTGDWFIMFYTTNCVDCQRLTAVWEAVAADLKTRMNVARVQKDGKGSETAARFQVKKVPDFVFLRQGKYYQYEISKYDIKSFVTFAQDWYKNAKAERVPVPLSPFDNLVELAVQYLKDAPNMYAKLYSEYPMVVYAFGAGLLFIVLGFALAIILAIVTRCKAASRAKKETIKKAK</sequence>
<keyword evidence="3 7" id="KW-0999">Mitochondrion inner membrane</keyword>
<dbReference type="Gene3D" id="3.40.30.10">
    <property type="entry name" value="Glutaredoxin"/>
    <property type="match status" value="2"/>
</dbReference>
<proteinExistence type="inferred from homology"/>
<evidence type="ECO:0000256" key="2">
    <source>
        <dbReference type="ARBA" id="ARBA00022692"/>
    </source>
</evidence>
<dbReference type="EnsemblMetazoa" id="AQUA009600-RA">
    <property type="protein sequence ID" value="AQUA009600-PA"/>
    <property type="gene ID" value="AQUA009600"/>
</dbReference>
<name>A0A182XIC1_ANOQN</name>
<evidence type="ECO:0000256" key="1">
    <source>
        <dbReference type="ARBA" id="ARBA00010877"/>
    </source>
</evidence>
<keyword evidence="6 7" id="KW-0472">Membrane</keyword>
<dbReference type="PANTHER" id="PTHR15415">
    <property type="entry name" value="MITOFILIN"/>
    <property type="match status" value="1"/>
</dbReference>
<evidence type="ECO:0000313" key="11">
    <source>
        <dbReference type="EnsemblMetazoa" id="AQUA009600-PA"/>
    </source>
</evidence>
<evidence type="ECO:0000313" key="12">
    <source>
        <dbReference type="Proteomes" id="UP000076407"/>
    </source>
</evidence>
<keyword evidence="12" id="KW-1185">Reference proteome</keyword>
<comment type="subunit">
    <text evidence="7">Component of the mitochondrial contact site and cristae organizing system (MICOS) complex.</text>
</comment>
<dbReference type="InterPro" id="IPR036249">
    <property type="entry name" value="Thioredoxin-like_sf"/>
</dbReference>
<dbReference type="Proteomes" id="UP000076407">
    <property type="component" value="Unassembled WGS sequence"/>
</dbReference>
<evidence type="ECO:0000256" key="8">
    <source>
        <dbReference type="SAM" id="Coils"/>
    </source>
</evidence>
<comment type="subcellular location">
    <subcellularLocation>
        <location evidence="7">Mitochondrion inner membrane</location>
        <topology evidence="7">Single-pass membrane protein</topology>
    </subcellularLocation>
</comment>
<evidence type="ECO:0000259" key="10">
    <source>
        <dbReference type="Pfam" id="PF00085"/>
    </source>
</evidence>
<dbReference type="Pfam" id="PF09731">
    <property type="entry name" value="Mitofilin"/>
    <property type="match status" value="1"/>
</dbReference>
<dbReference type="Pfam" id="PF00085">
    <property type="entry name" value="Thioredoxin"/>
    <property type="match status" value="1"/>
</dbReference>
<comment type="function">
    <text evidence="7">Component of the MICOS complex, a large protein complex of the mitochondrial inner membrane that plays crucial roles in the maintenance of crista junctions, inner membrane architecture, and formation of contact sites to the outer membrane.</text>
</comment>
<dbReference type="SUPFAM" id="SSF52833">
    <property type="entry name" value="Thioredoxin-like"/>
    <property type="match status" value="2"/>
</dbReference>
<keyword evidence="8" id="KW-0175">Coiled coil</keyword>
<dbReference type="GO" id="GO:0042407">
    <property type="term" value="P:cristae formation"/>
    <property type="evidence" value="ECO:0007669"/>
    <property type="project" value="TreeGrafter"/>
</dbReference>
<dbReference type="SUPFAM" id="SSF47473">
    <property type="entry name" value="EF-hand"/>
    <property type="match status" value="3"/>
</dbReference>
<dbReference type="InterPro" id="IPR013766">
    <property type="entry name" value="Thioredoxin_domain"/>
</dbReference>
<dbReference type="InterPro" id="IPR019133">
    <property type="entry name" value="MIC60"/>
</dbReference>
<feature type="region of interest" description="Disordered" evidence="9">
    <location>
        <begin position="917"/>
        <end position="937"/>
    </location>
</feature>
<evidence type="ECO:0000256" key="3">
    <source>
        <dbReference type="ARBA" id="ARBA00022792"/>
    </source>
</evidence>